<dbReference type="Pfam" id="PF01757">
    <property type="entry name" value="Acyl_transf_3"/>
    <property type="match status" value="1"/>
</dbReference>
<feature type="transmembrane region" description="Helical" evidence="1">
    <location>
        <begin position="77"/>
        <end position="96"/>
    </location>
</feature>
<keyword evidence="3" id="KW-0808">Transferase</keyword>
<proteinExistence type="predicted"/>
<comment type="caution">
    <text evidence="3">The sequence shown here is derived from an EMBL/GenBank/DDBJ whole genome shotgun (WGS) entry which is preliminary data.</text>
</comment>
<dbReference type="Proteomes" id="UP000824031">
    <property type="component" value="Unassembled WGS sequence"/>
</dbReference>
<dbReference type="AlphaFoldDB" id="A0A9D2F1B5"/>
<feature type="transmembrane region" description="Helical" evidence="1">
    <location>
        <begin position="35"/>
        <end position="56"/>
    </location>
</feature>
<dbReference type="GO" id="GO:0016020">
    <property type="term" value="C:membrane"/>
    <property type="evidence" value="ECO:0007669"/>
    <property type="project" value="TreeGrafter"/>
</dbReference>
<organism evidence="3 4">
    <name type="scientific">Candidatus Gemmiger excrementavium</name>
    <dbReference type="NCBI Taxonomy" id="2838608"/>
    <lineage>
        <taxon>Bacteria</taxon>
        <taxon>Bacillati</taxon>
        <taxon>Bacillota</taxon>
        <taxon>Clostridia</taxon>
        <taxon>Eubacteriales</taxon>
        <taxon>Gemmiger</taxon>
    </lineage>
</organism>
<evidence type="ECO:0000313" key="4">
    <source>
        <dbReference type="Proteomes" id="UP000824031"/>
    </source>
</evidence>
<dbReference type="EMBL" id="DXBO01000005">
    <property type="protein sequence ID" value="HIZ47110.1"/>
    <property type="molecule type" value="Genomic_DNA"/>
</dbReference>
<name>A0A9D2F1B5_9FIRM</name>
<reference evidence="3" key="2">
    <citation type="submission" date="2021-04" db="EMBL/GenBank/DDBJ databases">
        <authorList>
            <person name="Gilroy R."/>
        </authorList>
    </citation>
    <scope>NUCLEOTIDE SEQUENCE</scope>
    <source>
        <strain evidence="3">3436</strain>
    </source>
</reference>
<dbReference type="InterPro" id="IPR002656">
    <property type="entry name" value="Acyl_transf_3_dom"/>
</dbReference>
<feature type="transmembrane region" description="Helical" evidence="1">
    <location>
        <begin position="204"/>
        <end position="223"/>
    </location>
</feature>
<keyword evidence="1" id="KW-0812">Transmembrane</keyword>
<keyword evidence="3" id="KW-0012">Acyltransferase</keyword>
<evidence type="ECO:0000259" key="2">
    <source>
        <dbReference type="Pfam" id="PF01757"/>
    </source>
</evidence>
<feature type="transmembrane region" description="Helical" evidence="1">
    <location>
        <begin position="288"/>
        <end position="306"/>
    </location>
</feature>
<keyword evidence="1" id="KW-1133">Transmembrane helix</keyword>
<feature type="transmembrane region" description="Helical" evidence="1">
    <location>
        <begin position="142"/>
        <end position="163"/>
    </location>
</feature>
<dbReference type="PANTHER" id="PTHR23028">
    <property type="entry name" value="ACETYLTRANSFERASE"/>
    <property type="match status" value="1"/>
</dbReference>
<feature type="transmembrane region" description="Helical" evidence="1">
    <location>
        <begin position="230"/>
        <end position="250"/>
    </location>
</feature>
<gene>
    <name evidence="3" type="ORF">H9810_00115</name>
</gene>
<accession>A0A9D2F1B5</accession>
<feature type="transmembrane region" description="Helical" evidence="1">
    <location>
        <begin position="312"/>
        <end position="331"/>
    </location>
</feature>
<feature type="transmembrane region" description="Helical" evidence="1">
    <location>
        <begin position="9"/>
        <end position="29"/>
    </location>
</feature>
<reference evidence="3" key="1">
    <citation type="journal article" date="2021" name="PeerJ">
        <title>Extensive microbial diversity within the chicken gut microbiome revealed by metagenomics and culture.</title>
        <authorList>
            <person name="Gilroy R."/>
            <person name="Ravi A."/>
            <person name="Getino M."/>
            <person name="Pursley I."/>
            <person name="Horton D.L."/>
            <person name="Alikhan N.F."/>
            <person name="Baker D."/>
            <person name="Gharbi K."/>
            <person name="Hall N."/>
            <person name="Watson M."/>
            <person name="Adriaenssens E.M."/>
            <person name="Foster-Nyarko E."/>
            <person name="Jarju S."/>
            <person name="Secka A."/>
            <person name="Antonio M."/>
            <person name="Oren A."/>
            <person name="Chaudhuri R.R."/>
            <person name="La Ragione R."/>
            <person name="Hildebrand F."/>
            <person name="Pallen M.J."/>
        </authorList>
    </citation>
    <scope>NUCLEOTIDE SEQUENCE</scope>
    <source>
        <strain evidence="3">3436</strain>
    </source>
</reference>
<protein>
    <submittedName>
        <fullName evidence="3">Acyltransferase</fullName>
    </submittedName>
</protein>
<dbReference type="GO" id="GO:0000271">
    <property type="term" value="P:polysaccharide biosynthetic process"/>
    <property type="evidence" value="ECO:0007669"/>
    <property type="project" value="TreeGrafter"/>
</dbReference>
<dbReference type="InterPro" id="IPR050879">
    <property type="entry name" value="Acyltransferase_3"/>
</dbReference>
<evidence type="ECO:0000313" key="3">
    <source>
        <dbReference type="EMBL" id="HIZ47110.1"/>
    </source>
</evidence>
<feature type="transmembrane region" description="Helical" evidence="1">
    <location>
        <begin position="256"/>
        <end position="276"/>
    </location>
</feature>
<dbReference type="GO" id="GO:0016747">
    <property type="term" value="F:acyltransferase activity, transferring groups other than amino-acyl groups"/>
    <property type="evidence" value="ECO:0007669"/>
    <property type="project" value="InterPro"/>
</dbReference>
<feature type="domain" description="Acyltransferase 3" evidence="2">
    <location>
        <begin position="5"/>
        <end position="331"/>
    </location>
</feature>
<feature type="transmembrane region" description="Helical" evidence="1">
    <location>
        <begin position="170"/>
        <end position="192"/>
    </location>
</feature>
<sequence length="362" mass="40777">MHHRNHSVTLIRLIAALLVLSGHMSYIMGRSPTLLWGHAVQGLGVKIFFLLGGVLITKSWLSDPHPLRYAIKRFVRIWPSLAAFVVLAALVFGPMLSRLPAAEYYANPSLWAYFHNLRLYIVYVLPGVFETNPYPNAVNGSLWTLPVEVFMYLFIPVFCFLFQKIKNRRAGAAVCSGLCVAVFAASVGLSLAPGTRLVFYATDWVAAMEVLPFYFIGMVYTLFEEKLSKYLNLPVAILLMIGFSCFDFQAPLYTIFFTPAFAYLVLSFSFVNPISFGGKWAENLEISYGIYLWGFFIQQTVEYLVLKWGLAVPFAAELLVCTALSALFGWLSMKFVEKPTQEISREILKRIPAKHEKGAAVR</sequence>
<evidence type="ECO:0000256" key="1">
    <source>
        <dbReference type="SAM" id="Phobius"/>
    </source>
</evidence>
<dbReference type="PANTHER" id="PTHR23028:SF53">
    <property type="entry name" value="ACYL_TRANSF_3 DOMAIN-CONTAINING PROTEIN"/>
    <property type="match status" value="1"/>
</dbReference>
<keyword evidence="1" id="KW-0472">Membrane</keyword>